<dbReference type="RefSeq" id="WP_121009241.1">
    <property type="nucleotide sequence ID" value="NZ_RCCJ01000001.1"/>
</dbReference>
<gene>
    <name evidence="1" type="ORF">BCF55_0378</name>
</gene>
<evidence type="ECO:0000313" key="1">
    <source>
        <dbReference type="EMBL" id="RLJ70114.1"/>
    </source>
</evidence>
<dbReference type="OrthoDB" id="9791579at2"/>
<keyword evidence="2" id="KW-1185">Reference proteome</keyword>
<dbReference type="Proteomes" id="UP000267841">
    <property type="component" value="Unassembled WGS sequence"/>
</dbReference>
<dbReference type="Gene3D" id="3.40.50.10610">
    <property type="entry name" value="ABC-type transport auxiliary lipoprotein component"/>
    <property type="match status" value="1"/>
</dbReference>
<proteinExistence type="predicted"/>
<dbReference type="EMBL" id="RCCJ01000001">
    <property type="protein sequence ID" value="RLJ70114.1"/>
    <property type="molecule type" value="Genomic_DNA"/>
</dbReference>
<evidence type="ECO:0000313" key="2">
    <source>
        <dbReference type="Proteomes" id="UP000267841"/>
    </source>
</evidence>
<comment type="caution">
    <text evidence="1">The sequence shown here is derived from an EMBL/GenBank/DDBJ whole genome shotgun (WGS) entry which is preliminary data.</text>
</comment>
<name>A0A497XP88_9AQUI</name>
<protein>
    <recommendedName>
        <fullName evidence="3">Lipoprotein</fullName>
    </recommendedName>
</protein>
<organism evidence="1 2">
    <name type="scientific">Hydrogenivirga caldilitoris</name>
    <dbReference type="NCBI Taxonomy" id="246264"/>
    <lineage>
        <taxon>Bacteria</taxon>
        <taxon>Pseudomonadati</taxon>
        <taxon>Aquificota</taxon>
        <taxon>Aquificia</taxon>
        <taxon>Aquificales</taxon>
        <taxon>Aquificaceae</taxon>
        <taxon>Hydrogenivirga</taxon>
    </lineage>
</organism>
<dbReference type="AlphaFoldDB" id="A0A497XP88"/>
<sequence>MRRSVYILFLFSLIILSCAKVVDTGRRSFDSSKTYAVVPFENYSDTPLAGYSVASIVEGILRAKGFRVSERVWNYKSTDPTSEELSEILKKAKDNADYVIYGTVNEYRYKTGIDGEPAVSITVYVIETSTDKVVYGASLSSTGWAHESLGTVTQKLLRGVFQ</sequence>
<dbReference type="PROSITE" id="PS51257">
    <property type="entry name" value="PROKAR_LIPOPROTEIN"/>
    <property type="match status" value="1"/>
</dbReference>
<accession>A0A497XP88</accession>
<reference evidence="1 2" key="1">
    <citation type="submission" date="2018-10" db="EMBL/GenBank/DDBJ databases">
        <title>Genomic Encyclopedia of Archaeal and Bacterial Type Strains, Phase II (KMG-II): from individual species to whole genera.</title>
        <authorList>
            <person name="Goeker M."/>
        </authorList>
    </citation>
    <scope>NUCLEOTIDE SEQUENCE [LARGE SCALE GENOMIC DNA]</scope>
    <source>
        <strain evidence="1 2">DSM 16510</strain>
    </source>
</reference>
<evidence type="ECO:0008006" key="3">
    <source>
        <dbReference type="Google" id="ProtNLM"/>
    </source>
</evidence>